<evidence type="ECO:0000313" key="2">
    <source>
        <dbReference type="Proteomes" id="UP000029981"/>
    </source>
</evidence>
<reference evidence="1 2" key="4">
    <citation type="journal article" date="2011" name="BMC Genomics">
        <title>RNA-Seq improves annotation of protein-coding genes in the cucumber genome.</title>
        <authorList>
            <person name="Li Z."/>
            <person name="Zhang Z."/>
            <person name="Yan P."/>
            <person name="Huang S."/>
            <person name="Fei Z."/>
            <person name="Lin K."/>
        </authorList>
    </citation>
    <scope>NUCLEOTIDE SEQUENCE [LARGE SCALE GENOMIC DNA]</scope>
    <source>
        <strain evidence="2">cv. 9930</strain>
    </source>
</reference>
<dbReference type="Gramene" id="KGN53834">
    <property type="protein sequence ID" value="KGN53834"/>
    <property type="gene ID" value="Csa_4G161820"/>
</dbReference>
<dbReference type="AlphaFoldDB" id="A0A0A0KYB0"/>
<dbReference type="EMBL" id="CM002925">
    <property type="protein sequence ID" value="KGN53834.1"/>
    <property type="molecule type" value="Genomic_DNA"/>
</dbReference>
<gene>
    <name evidence="1" type="ORF">Csa_4G161820</name>
</gene>
<sequence length="84" mass="9904">MKGSGHRVNESPAKGKASEATLFFYMWSVNETHTYRDTRDRKRRGENNVRFNKNGGRQIGVDECTMKKMMVNHGEILSEWRRRK</sequence>
<evidence type="ECO:0000313" key="1">
    <source>
        <dbReference type="EMBL" id="KGN53834.1"/>
    </source>
</evidence>
<protein>
    <submittedName>
        <fullName evidence="1">Uncharacterized protein</fullName>
    </submittedName>
</protein>
<reference evidence="1 2" key="3">
    <citation type="journal article" date="2010" name="BMC Genomics">
        <title>Transcriptome sequencing and comparative analysis of cucumber flowers with different sex types.</title>
        <authorList>
            <person name="Guo S."/>
            <person name="Zheng Y."/>
            <person name="Joung J.G."/>
            <person name="Liu S."/>
            <person name="Zhang Z."/>
            <person name="Crasta O.R."/>
            <person name="Sobral B.W."/>
            <person name="Xu Y."/>
            <person name="Huang S."/>
            <person name="Fei Z."/>
        </authorList>
    </citation>
    <scope>NUCLEOTIDE SEQUENCE [LARGE SCALE GENOMIC DNA]</scope>
    <source>
        <strain evidence="2">cv. 9930</strain>
    </source>
</reference>
<name>A0A0A0KYB0_CUCSA</name>
<keyword evidence="2" id="KW-1185">Reference proteome</keyword>
<accession>A0A0A0KYB0</accession>
<reference evidence="1 2" key="1">
    <citation type="journal article" date="2009" name="Nat. Genet.">
        <title>The genome of the cucumber, Cucumis sativus L.</title>
        <authorList>
            <person name="Huang S."/>
            <person name="Li R."/>
            <person name="Zhang Z."/>
            <person name="Li L."/>
            <person name="Gu X."/>
            <person name="Fan W."/>
            <person name="Lucas W.J."/>
            <person name="Wang X."/>
            <person name="Xie B."/>
            <person name="Ni P."/>
            <person name="Ren Y."/>
            <person name="Zhu H."/>
            <person name="Li J."/>
            <person name="Lin K."/>
            <person name="Jin W."/>
            <person name="Fei Z."/>
            <person name="Li G."/>
            <person name="Staub J."/>
            <person name="Kilian A."/>
            <person name="van der Vossen E.A."/>
            <person name="Wu Y."/>
            <person name="Guo J."/>
            <person name="He J."/>
            <person name="Jia Z."/>
            <person name="Ren Y."/>
            <person name="Tian G."/>
            <person name="Lu Y."/>
            <person name="Ruan J."/>
            <person name="Qian W."/>
            <person name="Wang M."/>
            <person name="Huang Q."/>
            <person name="Li B."/>
            <person name="Xuan Z."/>
            <person name="Cao J."/>
            <person name="Asan"/>
            <person name="Wu Z."/>
            <person name="Zhang J."/>
            <person name="Cai Q."/>
            <person name="Bai Y."/>
            <person name="Zhao B."/>
            <person name="Han Y."/>
            <person name="Li Y."/>
            <person name="Li X."/>
            <person name="Wang S."/>
            <person name="Shi Q."/>
            <person name="Liu S."/>
            <person name="Cho W.K."/>
            <person name="Kim J.Y."/>
            <person name="Xu Y."/>
            <person name="Heller-Uszynska K."/>
            <person name="Miao H."/>
            <person name="Cheng Z."/>
            <person name="Zhang S."/>
            <person name="Wu J."/>
            <person name="Yang Y."/>
            <person name="Kang H."/>
            <person name="Li M."/>
            <person name="Liang H."/>
            <person name="Ren X."/>
            <person name="Shi Z."/>
            <person name="Wen M."/>
            <person name="Jian M."/>
            <person name="Yang H."/>
            <person name="Zhang G."/>
            <person name="Yang Z."/>
            <person name="Chen R."/>
            <person name="Liu S."/>
            <person name="Li J."/>
            <person name="Ma L."/>
            <person name="Liu H."/>
            <person name="Zhou Y."/>
            <person name="Zhao J."/>
            <person name="Fang X."/>
            <person name="Li G."/>
            <person name="Fang L."/>
            <person name="Li Y."/>
            <person name="Liu D."/>
            <person name="Zheng H."/>
            <person name="Zhang Y."/>
            <person name="Qin N."/>
            <person name="Li Z."/>
            <person name="Yang G."/>
            <person name="Yang S."/>
            <person name="Bolund L."/>
            <person name="Kristiansen K."/>
            <person name="Zheng H."/>
            <person name="Li S."/>
            <person name="Zhang X."/>
            <person name="Yang H."/>
            <person name="Wang J."/>
            <person name="Sun R."/>
            <person name="Zhang B."/>
            <person name="Jiang S."/>
            <person name="Wang J."/>
            <person name="Du Y."/>
            <person name="Li S."/>
        </authorList>
    </citation>
    <scope>NUCLEOTIDE SEQUENCE [LARGE SCALE GENOMIC DNA]</scope>
    <source>
        <strain evidence="2">cv. 9930</strain>
    </source>
</reference>
<organism evidence="1 2">
    <name type="scientific">Cucumis sativus</name>
    <name type="common">Cucumber</name>
    <dbReference type="NCBI Taxonomy" id="3659"/>
    <lineage>
        <taxon>Eukaryota</taxon>
        <taxon>Viridiplantae</taxon>
        <taxon>Streptophyta</taxon>
        <taxon>Embryophyta</taxon>
        <taxon>Tracheophyta</taxon>
        <taxon>Spermatophyta</taxon>
        <taxon>Magnoliopsida</taxon>
        <taxon>eudicotyledons</taxon>
        <taxon>Gunneridae</taxon>
        <taxon>Pentapetalae</taxon>
        <taxon>rosids</taxon>
        <taxon>fabids</taxon>
        <taxon>Cucurbitales</taxon>
        <taxon>Cucurbitaceae</taxon>
        <taxon>Benincaseae</taxon>
        <taxon>Cucumis</taxon>
    </lineage>
</organism>
<reference evidence="1 2" key="2">
    <citation type="journal article" date="2009" name="PLoS ONE">
        <title>An integrated genetic and cytogenetic map of the cucumber genome.</title>
        <authorList>
            <person name="Ren Y."/>
            <person name="Zhang Z."/>
            <person name="Liu J."/>
            <person name="Staub J.E."/>
            <person name="Han Y."/>
            <person name="Cheng Z."/>
            <person name="Li X."/>
            <person name="Lu J."/>
            <person name="Miao H."/>
            <person name="Kang H."/>
            <person name="Xie B."/>
            <person name="Gu X."/>
            <person name="Wang X."/>
            <person name="Du Y."/>
            <person name="Jin W."/>
            <person name="Huang S."/>
        </authorList>
    </citation>
    <scope>NUCLEOTIDE SEQUENCE [LARGE SCALE GENOMIC DNA]</scope>
    <source>
        <strain evidence="2">cv. 9930</strain>
    </source>
</reference>
<proteinExistence type="predicted"/>
<dbReference type="Proteomes" id="UP000029981">
    <property type="component" value="Chromosome 4"/>
</dbReference>